<protein>
    <recommendedName>
        <fullName evidence="2">Type I restriction enzyme R protein N terminus (HSDR_N)</fullName>
    </recommendedName>
</protein>
<evidence type="ECO:0000313" key="1">
    <source>
        <dbReference type="EMBL" id="VFK09375.1"/>
    </source>
</evidence>
<proteinExistence type="predicted"/>
<sequence length="205" mass="23686">MASDKKELFSDFDFAGALEFLDLFPYKKWQPEIHPIPPSDLLKGNLKRAERQITTGANAWEQRLFMELVFLEALENHDIRMWQERPIDAGSAPFRGKVDFAFTPYRASLGLPYVVLSEAKKDDFEKGWGQCLMAAKTASLLNEREGHRFDTIYGIVSNGRIWEFGKYTRHNEFYKTGAYSLEQSSVLLGILHLIFQECEKARYFG</sequence>
<evidence type="ECO:0008006" key="2">
    <source>
        <dbReference type="Google" id="ProtNLM"/>
    </source>
</evidence>
<gene>
    <name evidence="1" type="ORF">BECKLPF1236B_GA0070989_100817</name>
</gene>
<accession>A0A450VX96</accession>
<dbReference type="EMBL" id="CAADFK010000008">
    <property type="protein sequence ID" value="VFK09375.1"/>
    <property type="molecule type" value="Genomic_DNA"/>
</dbReference>
<dbReference type="AlphaFoldDB" id="A0A450VX96"/>
<organism evidence="1">
    <name type="scientific">Candidatus Kentrum sp. LPFa</name>
    <dbReference type="NCBI Taxonomy" id="2126335"/>
    <lineage>
        <taxon>Bacteria</taxon>
        <taxon>Pseudomonadati</taxon>
        <taxon>Pseudomonadota</taxon>
        <taxon>Gammaproteobacteria</taxon>
        <taxon>Candidatus Kentrum</taxon>
    </lineage>
</organism>
<name>A0A450VX96_9GAMM</name>
<reference evidence="1" key="1">
    <citation type="submission" date="2019-02" db="EMBL/GenBank/DDBJ databases">
        <authorList>
            <person name="Gruber-Vodicka R. H."/>
            <person name="Seah K. B. B."/>
        </authorList>
    </citation>
    <scope>NUCLEOTIDE SEQUENCE</scope>
    <source>
        <strain evidence="1">BECK_S313</strain>
    </source>
</reference>